<keyword evidence="2" id="KW-1185">Reference proteome</keyword>
<sequence length="175" mass="19818">MLTQFSAFLRSHPRETLIMCVQQEVPSNSLLFSSLVRQAMDEGIRNGEWWLENRIPSLGEVRGRGILMARFGGSKRDGGTIPWRVNILDDSESAEEDADDVGEPHYYEGDTFAVPAHERQAKRPHPKYVVNMGWKPEMWPNSPSMQQRDRDRLRKGRSLSPAQTIRGGVVIAGSQ</sequence>
<name>A0ACC2XUE6_9TREE</name>
<protein>
    <submittedName>
        <fullName evidence="1">Uncharacterized protein</fullName>
    </submittedName>
</protein>
<evidence type="ECO:0000313" key="2">
    <source>
        <dbReference type="Proteomes" id="UP001234202"/>
    </source>
</evidence>
<dbReference type="EMBL" id="JASBWV010000005">
    <property type="protein sequence ID" value="KAJ9126317.1"/>
    <property type="molecule type" value="Genomic_DNA"/>
</dbReference>
<dbReference type="Proteomes" id="UP001234202">
    <property type="component" value="Unassembled WGS sequence"/>
</dbReference>
<gene>
    <name evidence="1" type="ORF">QFC24_002049</name>
</gene>
<evidence type="ECO:0000313" key="1">
    <source>
        <dbReference type="EMBL" id="KAJ9126317.1"/>
    </source>
</evidence>
<proteinExistence type="predicted"/>
<comment type="caution">
    <text evidence="1">The sequence shown here is derived from an EMBL/GenBank/DDBJ whole genome shotgun (WGS) entry which is preliminary data.</text>
</comment>
<reference evidence="1" key="1">
    <citation type="submission" date="2023-04" db="EMBL/GenBank/DDBJ databases">
        <title>Draft Genome sequencing of Naganishia species isolated from polar environments using Oxford Nanopore Technology.</title>
        <authorList>
            <person name="Leo P."/>
            <person name="Venkateswaran K."/>
        </authorList>
    </citation>
    <scope>NUCLEOTIDE SEQUENCE</scope>
    <source>
        <strain evidence="1">DBVPG 5303</strain>
    </source>
</reference>
<organism evidence="1 2">
    <name type="scientific">Naganishia onofrii</name>
    <dbReference type="NCBI Taxonomy" id="1851511"/>
    <lineage>
        <taxon>Eukaryota</taxon>
        <taxon>Fungi</taxon>
        <taxon>Dikarya</taxon>
        <taxon>Basidiomycota</taxon>
        <taxon>Agaricomycotina</taxon>
        <taxon>Tremellomycetes</taxon>
        <taxon>Filobasidiales</taxon>
        <taxon>Filobasidiaceae</taxon>
        <taxon>Naganishia</taxon>
    </lineage>
</organism>
<accession>A0ACC2XUE6</accession>